<keyword evidence="2" id="KW-1185">Reference proteome</keyword>
<protein>
    <submittedName>
        <fullName evidence="1">Uncharacterized protein</fullName>
    </submittedName>
</protein>
<comment type="caution">
    <text evidence="1">The sequence shown here is derived from an EMBL/GenBank/DDBJ whole genome shotgun (WGS) entry which is preliminary data.</text>
</comment>
<dbReference type="EMBL" id="CAJVCH010341831">
    <property type="protein sequence ID" value="CAG7815327.1"/>
    <property type="molecule type" value="Genomic_DNA"/>
</dbReference>
<gene>
    <name evidence="1" type="ORF">AFUS01_LOCUS26013</name>
</gene>
<dbReference type="AlphaFoldDB" id="A0A8J2KLQ5"/>
<name>A0A8J2KLQ5_9HEXA</name>
<dbReference type="Proteomes" id="UP000708208">
    <property type="component" value="Unassembled WGS sequence"/>
</dbReference>
<accession>A0A8J2KLQ5</accession>
<evidence type="ECO:0000313" key="2">
    <source>
        <dbReference type="Proteomes" id="UP000708208"/>
    </source>
</evidence>
<reference evidence="1" key="1">
    <citation type="submission" date="2021-06" db="EMBL/GenBank/DDBJ databases">
        <authorList>
            <person name="Hodson N. C."/>
            <person name="Mongue J. A."/>
            <person name="Jaron S. K."/>
        </authorList>
    </citation>
    <scope>NUCLEOTIDE SEQUENCE</scope>
</reference>
<organism evidence="1 2">
    <name type="scientific">Allacma fusca</name>
    <dbReference type="NCBI Taxonomy" id="39272"/>
    <lineage>
        <taxon>Eukaryota</taxon>
        <taxon>Metazoa</taxon>
        <taxon>Ecdysozoa</taxon>
        <taxon>Arthropoda</taxon>
        <taxon>Hexapoda</taxon>
        <taxon>Collembola</taxon>
        <taxon>Symphypleona</taxon>
        <taxon>Sminthuridae</taxon>
        <taxon>Allacma</taxon>
    </lineage>
</organism>
<proteinExistence type="predicted"/>
<evidence type="ECO:0000313" key="1">
    <source>
        <dbReference type="EMBL" id="CAG7815327.1"/>
    </source>
</evidence>
<sequence length="28" mass="3145">VVFFDTVYAFDKDGLPCVLAKHPVIRPP</sequence>
<feature type="non-terminal residue" evidence="1">
    <location>
        <position position="1"/>
    </location>
</feature>